<keyword evidence="2" id="KW-1185">Reference proteome</keyword>
<evidence type="ECO:0000313" key="1">
    <source>
        <dbReference type="EMBL" id="GGA06782.1"/>
    </source>
</evidence>
<dbReference type="Gene3D" id="3.40.630.30">
    <property type="match status" value="1"/>
</dbReference>
<gene>
    <name evidence="1" type="ORF">GCM10010923_15890</name>
</gene>
<evidence type="ECO:0000313" key="2">
    <source>
        <dbReference type="Proteomes" id="UP000603317"/>
    </source>
</evidence>
<evidence type="ECO:0008006" key="3">
    <source>
        <dbReference type="Google" id="ProtNLM"/>
    </source>
</evidence>
<organism evidence="1 2">
    <name type="scientific">Blastomonas marina</name>
    <dbReference type="NCBI Taxonomy" id="1867408"/>
    <lineage>
        <taxon>Bacteria</taxon>
        <taxon>Pseudomonadati</taxon>
        <taxon>Pseudomonadota</taxon>
        <taxon>Alphaproteobacteria</taxon>
        <taxon>Sphingomonadales</taxon>
        <taxon>Sphingomonadaceae</taxon>
        <taxon>Blastomonas</taxon>
    </lineage>
</organism>
<comment type="caution">
    <text evidence="1">The sequence shown here is derived from an EMBL/GenBank/DDBJ whole genome shotgun (WGS) entry which is preliminary data.</text>
</comment>
<protein>
    <recommendedName>
        <fullName evidence="3">GNAT family N-acetyltransferase</fullName>
    </recommendedName>
</protein>
<sequence>MPSIIPLDSVDPELVEQLLDRVFGDERHARTAYRIREGLSPLPGLSFAALDEEDLLVATLQSWPVALTDPQGRACPMVMVGPVAVVPERQGAGYGRALFAALAQALGGHAPPQVLIGDEPYYRQFGYSARHTLNWDTPGPVERDRLLVRTDNPAVLPSHGMLGPWQADLN</sequence>
<dbReference type="InterPro" id="IPR016181">
    <property type="entry name" value="Acyl_CoA_acyltransferase"/>
</dbReference>
<accession>A0ABQ1FDD1</accession>
<dbReference type="EMBL" id="BMID01000001">
    <property type="protein sequence ID" value="GGA06782.1"/>
    <property type="molecule type" value="Genomic_DNA"/>
</dbReference>
<reference evidence="2" key="1">
    <citation type="journal article" date="2019" name="Int. J. Syst. Evol. Microbiol.">
        <title>The Global Catalogue of Microorganisms (GCM) 10K type strain sequencing project: providing services to taxonomists for standard genome sequencing and annotation.</title>
        <authorList>
            <consortium name="The Broad Institute Genomics Platform"/>
            <consortium name="The Broad Institute Genome Sequencing Center for Infectious Disease"/>
            <person name="Wu L."/>
            <person name="Ma J."/>
        </authorList>
    </citation>
    <scope>NUCLEOTIDE SEQUENCE [LARGE SCALE GENOMIC DNA]</scope>
    <source>
        <strain evidence="2">CGMCC 1.15297</strain>
    </source>
</reference>
<proteinExistence type="predicted"/>
<dbReference type="Pfam" id="PF13527">
    <property type="entry name" value="Acetyltransf_9"/>
    <property type="match status" value="1"/>
</dbReference>
<name>A0ABQ1FDD1_9SPHN</name>
<dbReference type="RefSeq" id="WP_188642183.1">
    <property type="nucleotide sequence ID" value="NZ_BMID01000001.1"/>
</dbReference>
<dbReference type="SUPFAM" id="SSF55729">
    <property type="entry name" value="Acyl-CoA N-acyltransferases (Nat)"/>
    <property type="match status" value="1"/>
</dbReference>
<dbReference type="Proteomes" id="UP000603317">
    <property type="component" value="Unassembled WGS sequence"/>
</dbReference>